<dbReference type="Gene3D" id="3.30.420.10">
    <property type="entry name" value="Ribonuclease H-like superfamily/Ribonuclease H"/>
    <property type="match status" value="1"/>
</dbReference>
<comment type="caution">
    <text evidence="2">The sequence shown here is derived from an EMBL/GenBank/DDBJ whole genome shotgun (WGS) entry which is preliminary data.</text>
</comment>
<protein>
    <submittedName>
        <fullName evidence="2">Tigger transposable element-derived protein</fullName>
    </submittedName>
</protein>
<keyword evidence="3" id="KW-1185">Reference proteome</keyword>
<name>A0AAV4G699_9GAST</name>
<proteinExistence type="predicted"/>
<dbReference type="InterPro" id="IPR036397">
    <property type="entry name" value="RNaseH_sf"/>
</dbReference>
<sequence length="122" mass="13675">MKDYMMIGASKGSLGLAAGNGWMNSDLFPKVLEHFVFFIHPTEEKQVILILDNHKSHLSLEALEFAKKKCIHILTLPPHTSHKTQPLDRTVFGPLKTYFNAAANALMLQHPGKISPSITWQP</sequence>
<dbReference type="GO" id="GO:0003677">
    <property type="term" value="F:DNA binding"/>
    <property type="evidence" value="ECO:0007669"/>
    <property type="project" value="TreeGrafter"/>
</dbReference>
<gene>
    <name evidence="2" type="ORF">ElyMa_005892600</name>
</gene>
<dbReference type="InterPro" id="IPR050863">
    <property type="entry name" value="CenT-Element_Derived"/>
</dbReference>
<dbReference type="Pfam" id="PF03184">
    <property type="entry name" value="DDE_1"/>
    <property type="match status" value="1"/>
</dbReference>
<dbReference type="AlphaFoldDB" id="A0AAV4G699"/>
<organism evidence="2 3">
    <name type="scientific">Elysia marginata</name>
    <dbReference type="NCBI Taxonomy" id="1093978"/>
    <lineage>
        <taxon>Eukaryota</taxon>
        <taxon>Metazoa</taxon>
        <taxon>Spiralia</taxon>
        <taxon>Lophotrochozoa</taxon>
        <taxon>Mollusca</taxon>
        <taxon>Gastropoda</taxon>
        <taxon>Heterobranchia</taxon>
        <taxon>Euthyneura</taxon>
        <taxon>Panpulmonata</taxon>
        <taxon>Sacoglossa</taxon>
        <taxon>Placobranchoidea</taxon>
        <taxon>Plakobranchidae</taxon>
        <taxon>Elysia</taxon>
    </lineage>
</organism>
<dbReference type="Proteomes" id="UP000762676">
    <property type="component" value="Unassembled WGS sequence"/>
</dbReference>
<dbReference type="EMBL" id="BMAT01011844">
    <property type="protein sequence ID" value="GFR80196.1"/>
    <property type="molecule type" value="Genomic_DNA"/>
</dbReference>
<dbReference type="PANTHER" id="PTHR19303">
    <property type="entry name" value="TRANSPOSON"/>
    <property type="match status" value="1"/>
</dbReference>
<dbReference type="InterPro" id="IPR004875">
    <property type="entry name" value="DDE_SF_endonuclease_dom"/>
</dbReference>
<evidence type="ECO:0000313" key="2">
    <source>
        <dbReference type="EMBL" id="GFR80196.1"/>
    </source>
</evidence>
<evidence type="ECO:0000259" key="1">
    <source>
        <dbReference type="Pfam" id="PF03184"/>
    </source>
</evidence>
<dbReference type="GO" id="GO:0005634">
    <property type="term" value="C:nucleus"/>
    <property type="evidence" value="ECO:0007669"/>
    <property type="project" value="TreeGrafter"/>
</dbReference>
<dbReference type="PANTHER" id="PTHR19303:SF74">
    <property type="entry name" value="POGO TRANSPOSABLE ELEMENT WITH KRAB DOMAIN"/>
    <property type="match status" value="1"/>
</dbReference>
<evidence type="ECO:0000313" key="3">
    <source>
        <dbReference type="Proteomes" id="UP000762676"/>
    </source>
</evidence>
<accession>A0AAV4G699</accession>
<feature type="domain" description="DDE-1" evidence="1">
    <location>
        <begin position="18"/>
        <end position="116"/>
    </location>
</feature>
<reference evidence="2 3" key="1">
    <citation type="journal article" date="2021" name="Elife">
        <title>Chloroplast acquisition without the gene transfer in kleptoplastic sea slugs, Plakobranchus ocellatus.</title>
        <authorList>
            <person name="Maeda T."/>
            <person name="Takahashi S."/>
            <person name="Yoshida T."/>
            <person name="Shimamura S."/>
            <person name="Takaki Y."/>
            <person name="Nagai Y."/>
            <person name="Toyoda A."/>
            <person name="Suzuki Y."/>
            <person name="Arimoto A."/>
            <person name="Ishii H."/>
            <person name="Satoh N."/>
            <person name="Nishiyama T."/>
            <person name="Hasebe M."/>
            <person name="Maruyama T."/>
            <person name="Minagawa J."/>
            <person name="Obokata J."/>
            <person name="Shigenobu S."/>
        </authorList>
    </citation>
    <scope>NUCLEOTIDE SEQUENCE [LARGE SCALE GENOMIC DNA]</scope>
</reference>